<protein>
    <recommendedName>
        <fullName evidence="3">TnsA endonuclease N-terminal domain-containing protein</fullName>
    </recommendedName>
</protein>
<dbReference type="EMBL" id="JABWRS010000005">
    <property type="protein sequence ID" value="MBC3475774.1"/>
    <property type="molecule type" value="Genomic_DNA"/>
</dbReference>
<keyword evidence="2" id="KW-1185">Reference proteome</keyword>
<evidence type="ECO:0008006" key="3">
    <source>
        <dbReference type="Google" id="ProtNLM"/>
    </source>
</evidence>
<dbReference type="Proteomes" id="UP000628086">
    <property type="component" value="Unassembled WGS sequence"/>
</dbReference>
<proteinExistence type="predicted"/>
<gene>
    <name evidence="1" type="ORF">HU747_09185</name>
</gene>
<evidence type="ECO:0000313" key="1">
    <source>
        <dbReference type="EMBL" id="MBC3475774.1"/>
    </source>
</evidence>
<comment type="caution">
    <text evidence="1">The sequence shown here is derived from an EMBL/GenBank/DDBJ whole genome shotgun (WGS) entry which is preliminary data.</text>
</comment>
<evidence type="ECO:0000313" key="2">
    <source>
        <dbReference type="Proteomes" id="UP000628086"/>
    </source>
</evidence>
<accession>A0ABR6V5J8</accession>
<dbReference type="RefSeq" id="WP_186598542.1">
    <property type="nucleotide sequence ID" value="NZ_JABWRS010000005.1"/>
</dbReference>
<name>A0ABR6V5J8_9PSED</name>
<sequence length="211" mass="23927">MITSAESAVKFVPRKELRKGCHGKRVTLLYSRKNDTTVACANVLQAEQCIYLEYRKDVIAYECRPPTLCQGTTVFNADFLVHLKTGSSVYYKSLSPHFREAPYAQQAMNAVETMVLDSGCFFHWVEHAQLPNSLITQNLQYLYHHSLAGSESSAQRLRQLVSDVQTNQTDLQTLIGMDVATSDICYAIFQGYLSVNLNQKLTMSTRIWRQS</sequence>
<reference evidence="1 2" key="1">
    <citation type="journal article" date="2020" name="Microorganisms">
        <title>Reliable Identification of Environmental Pseudomonas Isolates Using the rpoD Gene.</title>
        <authorList>
            <consortium name="The Broad Institute Genome Sequencing Platform"/>
            <person name="Girard L."/>
            <person name="Lood C."/>
            <person name="Rokni-Zadeh H."/>
            <person name="van Noort V."/>
            <person name="Lavigne R."/>
            <person name="De Mot R."/>
        </authorList>
    </citation>
    <scope>NUCLEOTIDE SEQUENCE [LARGE SCALE GENOMIC DNA]</scope>
    <source>
        <strain evidence="1 2">RW7P2</strain>
    </source>
</reference>
<organism evidence="1 2">
    <name type="scientific">Pseudomonas taiwanensis</name>
    <dbReference type="NCBI Taxonomy" id="470150"/>
    <lineage>
        <taxon>Bacteria</taxon>
        <taxon>Pseudomonadati</taxon>
        <taxon>Pseudomonadota</taxon>
        <taxon>Gammaproteobacteria</taxon>
        <taxon>Pseudomonadales</taxon>
        <taxon>Pseudomonadaceae</taxon>
        <taxon>Pseudomonas</taxon>
    </lineage>
</organism>